<dbReference type="InterPro" id="IPR050951">
    <property type="entry name" value="Retrovirus_Pol_polyprotein"/>
</dbReference>
<dbReference type="PANTHER" id="PTHR37984:SF5">
    <property type="entry name" value="PROTEIN NYNRIN-LIKE"/>
    <property type="match status" value="1"/>
</dbReference>
<protein>
    <recommendedName>
        <fullName evidence="3">Transposon Ty3-I Gag-Pol polyprotein</fullName>
    </recommendedName>
</protein>
<accession>A0A371HZY6</accession>
<dbReference type="AlphaFoldDB" id="A0A371HZY6"/>
<sequence length="92" mass="10879">MTTTFPNRTAYGANLEESKEIQQHVDKLIEKGWVRETKSPCVFPMILVPKKDESWRMCMDCHPINTNTTRYRHLIPHLENLFNKLHSACIFF</sequence>
<dbReference type="OrthoDB" id="1435697at2759"/>
<name>A0A371HZY6_MUCPR</name>
<dbReference type="Gene3D" id="3.10.10.10">
    <property type="entry name" value="HIV Type 1 Reverse Transcriptase, subunit A, domain 1"/>
    <property type="match status" value="1"/>
</dbReference>
<gene>
    <name evidence="1" type="ORF">CR513_07395</name>
</gene>
<dbReference type="EMBL" id="QJKJ01001290">
    <property type="protein sequence ID" value="RDY08378.1"/>
    <property type="molecule type" value="Genomic_DNA"/>
</dbReference>
<proteinExistence type="predicted"/>
<keyword evidence="2" id="KW-1185">Reference proteome</keyword>
<dbReference type="PANTHER" id="PTHR37984">
    <property type="entry name" value="PROTEIN CBG26694"/>
    <property type="match status" value="1"/>
</dbReference>
<evidence type="ECO:0008006" key="3">
    <source>
        <dbReference type="Google" id="ProtNLM"/>
    </source>
</evidence>
<evidence type="ECO:0000313" key="2">
    <source>
        <dbReference type="Proteomes" id="UP000257109"/>
    </source>
</evidence>
<reference evidence="1" key="1">
    <citation type="submission" date="2018-05" db="EMBL/GenBank/DDBJ databases">
        <title>Draft genome of Mucuna pruriens seed.</title>
        <authorList>
            <person name="Nnadi N.E."/>
            <person name="Vos R."/>
            <person name="Hasami M.H."/>
            <person name="Devisetty U.K."/>
            <person name="Aguiy J.C."/>
        </authorList>
    </citation>
    <scope>NUCLEOTIDE SEQUENCE [LARGE SCALE GENOMIC DNA]</scope>
    <source>
        <strain evidence="1">JCA_2017</strain>
    </source>
</reference>
<dbReference type="SUPFAM" id="SSF56672">
    <property type="entry name" value="DNA/RNA polymerases"/>
    <property type="match status" value="1"/>
</dbReference>
<dbReference type="InterPro" id="IPR043128">
    <property type="entry name" value="Rev_trsase/Diguanyl_cyclase"/>
</dbReference>
<comment type="caution">
    <text evidence="1">The sequence shown here is derived from an EMBL/GenBank/DDBJ whole genome shotgun (WGS) entry which is preliminary data.</text>
</comment>
<dbReference type="Gene3D" id="3.30.70.270">
    <property type="match status" value="1"/>
</dbReference>
<feature type="non-terminal residue" evidence="1">
    <location>
        <position position="1"/>
    </location>
</feature>
<evidence type="ECO:0000313" key="1">
    <source>
        <dbReference type="EMBL" id="RDY08378.1"/>
    </source>
</evidence>
<organism evidence="1 2">
    <name type="scientific">Mucuna pruriens</name>
    <name type="common">Velvet bean</name>
    <name type="synonym">Dolichos pruriens</name>
    <dbReference type="NCBI Taxonomy" id="157652"/>
    <lineage>
        <taxon>Eukaryota</taxon>
        <taxon>Viridiplantae</taxon>
        <taxon>Streptophyta</taxon>
        <taxon>Embryophyta</taxon>
        <taxon>Tracheophyta</taxon>
        <taxon>Spermatophyta</taxon>
        <taxon>Magnoliopsida</taxon>
        <taxon>eudicotyledons</taxon>
        <taxon>Gunneridae</taxon>
        <taxon>Pentapetalae</taxon>
        <taxon>rosids</taxon>
        <taxon>fabids</taxon>
        <taxon>Fabales</taxon>
        <taxon>Fabaceae</taxon>
        <taxon>Papilionoideae</taxon>
        <taxon>50 kb inversion clade</taxon>
        <taxon>NPAAA clade</taxon>
        <taxon>indigoferoid/millettioid clade</taxon>
        <taxon>Phaseoleae</taxon>
        <taxon>Mucuna</taxon>
    </lineage>
</organism>
<dbReference type="Proteomes" id="UP000257109">
    <property type="component" value="Unassembled WGS sequence"/>
</dbReference>
<dbReference type="InterPro" id="IPR043502">
    <property type="entry name" value="DNA/RNA_pol_sf"/>
</dbReference>